<dbReference type="Proteomes" id="UP000799755">
    <property type="component" value="Unassembled WGS sequence"/>
</dbReference>
<comment type="caution">
    <text evidence="1">The sequence shown here is derived from an EMBL/GenBank/DDBJ whole genome shotgun (WGS) entry which is preliminary data.</text>
</comment>
<reference evidence="1" key="1">
    <citation type="journal article" date="2020" name="Stud. Mycol.">
        <title>101 Dothideomycetes genomes: a test case for predicting lifestyles and emergence of pathogens.</title>
        <authorList>
            <person name="Haridas S."/>
            <person name="Albert R."/>
            <person name="Binder M."/>
            <person name="Bloem J."/>
            <person name="Labutti K."/>
            <person name="Salamov A."/>
            <person name="Andreopoulos B."/>
            <person name="Baker S."/>
            <person name="Barry K."/>
            <person name="Bills G."/>
            <person name="Bluhm B."/>
            <person name="Cannon C."/>
            <person name="Castanera R."/>
            <person name="Culley D."/>
            <person name="Daum C."/>
            <person name="Ezra D."/>
            <person name="Gonzalez J."/>
            <person name="Henrissat B."/>
            <person name="Kuo A."/>
            <person name="Liang C."/>
            <person name="Lipzen A."/>
            <person name="Lutzoni F."/>
            <person name="Magnuson J."/>
            <person name="Mondo S."/>
            <person name="Nolan M."/>
            <person name="Ohm R."/>
            <person name="Pangilinan J."/>
            <person name="Park H.-J."/>
            <person name="Ramirez L."/>
            <person name="Alfaro M."/>
            <person name="Sun H."/>
            <person name="Tritt A."/>
            <person name="Yoshinaga Y."/>
            <person name="Zwiers L.-H."/>
            <person name="Turgeon B."/>
            <person name="Goodwin S."/>
            <person name="Spatafora J."/>
            <person name="Crous P."/>
            <person name="Grigoriev I."/>
        </authorList>
    </citation>
    <scope>NUCLEOTIDE SEQUENCE</scope>
    <source>
        <strain evidence="1">ATCC 200398</strain>
    </source>
</reference>
<accession>A0ACB6R588</accession>
<evidence type="ECO:0000313" key="1">
    <source>
        <dbReference type="EMBL" id="KAF2474346.1"/>
    </source>
</evidence>
<proteinExistence type="predicted"/>
<dbReference type="EMBL" id="MU003498">
    <property type="protein sequence ID" value="KAF2474346.1"/>
    <property type="molecule type" value="Genomic_DNA"/>
</dbReference>
<protein>
    <submittedName>
        <fullName evidence="1">Uncharacterized protein</fullName>
    </submittedName>
</protein>
<evidence type="ECO:0000313" key="2">
    <source>
        <dbReference type="Proteomes" id="UP000799755"/>
    </source>
</evidence>
<sequence length="288" mass="30852">MAAKRTTRTSSHRPASKATSPALFRENSPDVTDFNNGNNGNESTANATTTKKSTSQEKSTVKEKPGTKNVPAIDEKSSVLKPKPAGIIKKSIIDKSTSATEKAAKAVKLKFKLRLTPPFGSSSDDVIISAPAKSKRSQVPAACLSCRSRKIACDGTRPTCNRCAGRGLTCEYDVGVGETREGALRRQVAESQARVAELEHQLAAQTQLANDALAQLQEGERAYGYLRDLAKTKGGVKAIHALVRMEKSFPVLAKQMMAIAERAGEREGVDLEDRILALTEAAMKIAGI</sequence>
<gene>
    <name evidence="1" type="ORF">BDR25DRAFT_385881</name>
</gene>
<keyword evidence="2" id="KW-1185">Reference proteome</keyword>
<name>A0ACB6R588_9PLEO</name>
<organism evidence="1 2">
    <name type="scientific">Lindgomyces ingoldianus</name>
    <dbReference type="NCBI Taxonomy" id="673940"/>
    <lineage>
        <taxon>Eukaryota</taxon>
        <taxon>Fungi</taxon>
        <taxon>Dikarya</taxon>
        <taxon>Ascomycota</taxon>
        <taxon>Pezizomycotina</taxon>
        <taxon>Dothideomycetes</taxon>
        <taxon>Pleosporomycetidae</taxon>
        <taxon>Pleosporales</taxon>
        <taxon>Lindgomycetaceae</taxon>
        <taxon>Lindgomyces</taxon>
    </lineage>
</organism>